<dbReference type="NCBIfam" id="NF004679">
    <property type="entry name" value="PRK06019.1-5"/>
    <property type="match status" value="1"/>
</dbReference>
<dbReference type="PROSITE" id="PS50975">
    <property type="entry name" value="ATP_GRASP"/>
    <property type="match status" value="1"/>
</dbReference>
<dbReference type="InterPro" id="IPR054350">
    <property type="entry name" value="PurT/PurK_preATP-grasp"/>
</dbReference>
<dbReference type="Gene3D" id="3.30.1490.20">
    <property type="entry name" value="ATP-grasp fold, A domain"/>
    <property type="match status" value="1"/>
</dbReference>
<evidence type="ECO:0000259" key="8">
    <source>
        <dbReference type="PROSITE" id="PS50975"/>
    </source>
</evidence>
<keyword evidence="10" id="KW-1185">Reference proteome</keyword>
<dbReference type="PANTHER" id="PTHR11609:SF5">
    <property type="entry name" value="PHOSPHORIBOSYLAMINOIMIDAZOLE CARBOXYLASE"/>
    <property type="match status" value="1"/>
</dbReference>
<comment type="function">
    <text evidence="7">Catalyzes the ATP-dependent conversion of 5-aminoimidazole ribonucleotide (AIR) and HCO(3)- to N5-carboxyaminoimidazole ribonucleotide (N5-CAIR).</text>
</comment>
<evidence type="ECO:0000313" key="9">
    <source>
        <dbReference type="EMBL" id="NEN22439.1"/>
    </source>
</evidence>
<dbReference type="GO" id="GO:0034028">
    <property type="term" value="F:5-(carboxyamino)imidazole ribonucleotide synthase activity"/>
    <property type="evidence" value="ECO:0007669"/>
    <property type="project" value="UniProtKB-UniRule"/>
</dbReference>
<feature type="binding site" evidence="6">
    <location>
        <position position="186"/>
    </location>
    <ligand>
        <name>ATP</name>
        <dbReference type="ChEBI" id="CHEBI:30616"/>
    </ligand>
</feature>
<dbReference type="InterPro" id="IPR040686">
    <property type="entry name" value="PurK_C"/>
</dbReference>
<name>A0A7K3WLD2_9FLAO</name>
<dbReference type="InterPro" id="IPR013815">
    <property type="entry name" value="ATP_grasp_subdomain_1"/>
</dbReference>
<evidence type="ECO:0000256" key="3">
    <source>
        <dbReference type="ARBA" id="ARBA00022793"/>
    </source>
</evidence>
<gene>
    <name evidence="6 7" type="primary">purK</name>
    <name evidence="9" type="ORF">G3O08_02850</name>
</gene>
<feature type="domain" description="ATP-grasp" evidence="8">
    <location>
        <begin position="113"/>
        <end position="296"/>
    </location>
</feature>
<evidence type="ECO:0000256" key="1">
    <source>
        <dbReference type="ARBA" id="ARBA00022741"/>
    </source>
</evidence>
<comment type="caution">
    <text evidence="6">Lacks conserved residue(s) required for the propagation of feature annotation.</text>
</comment>
<dbReference type="GO" id="GO:0046872">
    <property type="term" value="F:metal ion binding"/>
    <property type="evidence" value="ECO:0007669"/>
    <property type="project" value="InterPro"/>
</dbReference>
<organism evidence="9 10">
    <name type="scientific">Cryomorpha ignava</name>
    <dbReference type="NCBI Taxonomy" id="101383"/>
    <lineage>
        <taxon>Bacteria</taxon>
        <taxon>Pseudomonadati</taxon>
        <taxon>Bacteroidota</taxon>
        <taxon>Flavobacteriia</taxon>
        <taxon>Flavobacteriales</taxon>
        <taxon>Cryomorphaceae</taxon>
        <taxon>Cryomorpha</taxon>
    </lineage>
</organism>
<comment type="pathway">
    <text evidence="6 7">Purine metabolism; IMP biosynthesis via de novo pathway; 5-amino-1-(5-phospho-D-ribosyl)imidazole-4-carboxylate from 5-amino-1-(5-phospho-D-ribosyl)imidazole (N5-CAIR route): step 1/2.</text>
</comment>
<dbReference type="InterPro" id="IPR011761">
    <property type="entry name" value="ATP-grasp"/>
</dbReference>
<keyword evidence="1 6" id="KW-0547">Nucleotide-binding</keyword>
<comment type="catalytic activity">
    <reaction evidence="6 7">
        <text>5-amino-1-(5-phospho-beta-D-ribosyl)imidazole + hydrogencarbonate + ATP = 5-carboxyamino-1-(5-phospho-D-ribosyl)imidazole + ADP + phosphate + 2 H(+)</text>
        <dbReference type="Rhea" id="RHEA:19317"/>
        <dbReference type="ChEBI" id="CHEBI:15378"/>
        <dbReference type="ChEBI" id="CHEBI:17544"/>
        <dbReference type="ChEBI" id="CHEBI:30616"/>
        <dbReference type="ChEBI" id="CHEBI:43474"/>
        <dbReference type="ChEBI" id="CHEBI:58730"/>
        <dbReference type="ChEBI" id="CHEBI:137981"/>
        <dbReference type="ChEBI" id="CHEBI:456216"/>
        <dbReference type="EC" id="6.3.4.18"/>
    </reaction>
</comment>
<dbReference type="InterPro" id="IPR005875">
    <property type="entry name" value="PurK"/>
</dbReference>
<dbReference type="GO" id="GO:0006189">
    <property type="term" value="P:'de novo' IMP biosynthetic process"/>
    <property type="evidence" value="ECO:0007669"/>
    <property type="project" value="UniProtKB-UniRule"/>
</dbReference>
<dbReference type="PANTHER" id="PTHR11609">
    <property type="entry name" value="PURINE BIOSYNTHESIS PROTEIN 6/7, PUR6/7"/>
    <property type="match status" value="1"/>
</dbReference>
<keyword evidence="6 7" id="KW-0436">Ligase</keyword>
<keyword evidence="4 6" id="KW-0067">ATP-binding</keyword>
<evidence type="ECO:0000313" key="10">
    <source>
        <dbReference type="Proteomes" id="UP000486602"/>
    </source>
</evidence>
<dbReference type="HAMAP" id="MF_01928">
    <property type="entry name" value="PurK"/>
    <property type="match status" value="1"/>
</dbReference>
<dbReference type="EC" id="6.3.4.18" evidence="6 7"/>
<dbReference type="GO" id="GO:0004638">
    <property type="term" value="F:phosphoribosylaminoimidazole carboxylase activity"/>
    <property type="evidence" value="ECO:0007669"/>
    <property type="project" value="InterPro"/>
</dbReference>
<dbReference type="SUPFAM" id="SSF51246">
    <property type="entry name" value="Rudiment single hybrid motif"/>
    <property type="match status" value="1"/>
</dbReference>
<evidence type="ECO:0000256" key="7">
    <source>
        <dbReference type="RuleBase" id="RU361200"/>
    </source>
</evidence>
<dbReference type="Pfam" id="PF02222">
    <property type="entry name" value="ATP-grasp"/>
    <property type="match status" value="1"/>
</dbReference>
<dbReference type="Gene3D" id="3.40.50.20">
    <property type="match status" value="1"/>
</dbReference>
<feature type="binding site" evidence="6">
    <location>
        <begin position="178"/>
        <end position="181"/>
    </location>
    <ligand>
        <name>ATP</name>
        <dbReference type="ChEBI" id="CHEBI:30616"/>
    </ligand>
</feature>
<dbReference type="FunFam" id="3.30.470.20:FF:000037">
    <property type="entry name" value="Phosphoribosylaminoimidazole carboxylase, chloroplastic"/>
    <property type="match status" value="1"/>
</dbReference>
<sequence length="382" mass="42409">MAKKPYSKDFKLGVLGGGQLGRMLLQEAVNLDIKLAALDPNPEAPCHQIVNFFTTGDFNDRKTVREFGKDLDVVTVEIEHVSIEGLRDLEKAGVKVFPQPDMLEIVQDKGLQKEFYKEHQIPSAPYRLLNNKAELYDNTDFLPAAQKLRKGGYDGRGVFVIKSKDQIEEGFDAPTVLEKFVDFEKELSVIVARNESGEIKTFPSVELDFNPKANLVELLFAPANISDEIAKKAENIARKTIEAFGLVGILAVELFLTKEGELLVNEVAPRPHNSGHQTIEANITSQYAQHLRSILNFPLGDTDLLRPAAMVNLLGEEGHTGPVIYEGLEEALQISGVYVHLYGKTDTKPFRKMGHVTITAATADEAREKAMRVKSIIKVKAK</sequence>
<dbReference type="AlphaFoldDB" id="A0A7K3WLD2"/>
<comment type="similarity">
    <text evidence="6 7">Belongs to the PurK/PurT family.</text>
</comment>
<dbReference type="InterPro" id="IPR003135">
    <property type="entry name" value="ATP-grasp_carboxylate-amine"/>
</dbReference>
<feature type="binding site" evidence="6">
    <location>
        <position position="147"/>
    </location>
    <ligand>
        <name>ATP</name>
        <dbReference type="ChEBI" id="CHEBI:30616"/>
    </ligand>
</feature>
<dbReference type="GO" id="GO:0005829">
    <property type="term" value="C:cytosol"/>
    <property type="evidence" value="ECO:0007669"/>
    <property type="project" value="TreeGrafter"/>
</dbReference>
<dbReference type="RefSeq" id="WP_163283166.1">
    <property type="nucleotide sequence ID" value="NZ_JAAGVY010000003.1"/>
</dbReference>
<keyword evidence="2 6" id="KW-0658">Purine biosynthesis</keyword>
<dbReference type="SUPFAM" id="SSF56059">
    <property type="entry name" value="Glutathione synthetase ATP-binding domain-like"/>
    <property type="match status" value="1"/>
</dbReference>
<reference evidence="9 10" key="1">
    <citation type="submission" date="2020-02" db="EMBL/GenBank/DDBJ databases">
        <title>Out from the shadows clarifying the taxonomy of the family Cryomorphaceae and related taxa by utilizing the GTDB taxonomic framework.</title>
        <authorList>
            <person name="Bowman J.P."/>
        </authorList>
    </citation>
    <scope>NUCLEOTIDE SEQUENCE [LARGE SCALE GENOMIC DNA]</scope>
    <source>
        <strain evidence="9 10">QSSC 1-22</strain>
    </source>
</reference>
<feature type="binding site" evidence="6">
    <location>
        <position position="109"/>
    </location>
    <ligand>
        <name>ATP</name>
        <dbReference type="ChEBI" id="CHEBI:30616"/>
    </ligand>
</feature>
<comment type="function">
    <text evidence="6">Catalyzes the ATP-dependent conversion of 5-aminoimidazole ribonucleotide (AIR) and HCO(3)(-) to N5-carboxyaminoimidazole ribonucleotide (N5-CAIR).</text>
</comment>
<dbReference type="InterPro" id="IPR016185">
    <property type="entry name" value="PreATP-grasp_dom_sf"/>
</dbReference>
<dbReference type="InterPro" id="IPR011054">
    <property type="entry name" value="Rudment_hybrid_motif"/>
</dbReference>
<dbReference type="Pfam" id="PF17769">
    <property type="entry name" value="PurK_C"/>
    <property type="match status" value="1"/>
</dbReference>
<dbReference type="Pfam" id="PF22660">
    <property type="entry name" value="RS_preATP-grasp-like"/>
    <property type="match status" value="1"/>
</dbReference>
<proteinExistence type="inferred from homology"/>
<comment type="subunit">
    <text evidence="6 7">Homodimer.</text>
</comment>
<dbReference type="Gene3D" id="3.30.470.20">
    <property type="entry name" value="ATP-grasp fold, B domain"/>
    <property type="match status" value="1"/>
</dbReference>
<evidence type="ECO:0000256" key="2">
    <source>
        <dbReference type="ARBA" id="ARBA00022755"/>
    </source>
</evidence>
<protein>
    <recommendedName>
        <fullName evidence="6 7">N5-carboxyaminoimidazole ribonucleotide synthase</fullName>
        <shortName evidence="6 7">N5-CAIR synthase</shortName>
        <ecNumber evidence="6 7">6.3.4.18</ecNumber>
    </recommendedName>
    <alternativeName>
        <fullName evidence="6 7">5-(carboxyamino)imidazole ribonucleotide synthetase</fullName>
    </alternativeName>
</protein>
<keyword evidence="3" id="KW-0210">Decarboxylase</keyword>
<feature type="binding site" evidence="6">
    <location>
        <begin position="265"/>
        <end position="266"/>
    </location>
    <ligand>
        <name>ATP</name>
        <dbReference type="ChEBI" id="CHEBI:30616"/>
    </ligand>
</feature>
<accession>A0A7K3WLD2</accession>
<dbReference type="GO" id="GO:0005524">
    <property type="term" value="F:ATP binding"/>
    <property type="evidence" value="ECO:0007669"/>
    <property type="project" value="UniProtKB-UniRule"/>
</dbReference>
<dbReference type="UniPathway" id="UPA00074">
    <property type="reaction ID" value="UER00942"/>
</dbReference>
<dbReference type="SUPFAM" id="SSF52440">
    <property type="entry name" value="PreATP-grasp domain"/>
    <property type="match status" value="1"/>
</dbReference>
<evidence type="ECO:0000256" key="5">
    <source>
        <dbReference type="ARBA" id="ARBA00023239"/>
    </source>
</evidence>
<comment type="caution">
    <text evidence="9">The sequence shown here is derived from an EMBL/GenBank/DDBJ whole genome shotgun (WGS) entry which is preliminary data.</text>
</comment>
<evidence type="ECO:0000256" key="6">
    <source>
        <dbReference type="HAMAP-Rule" id="MF_01928"/>
    </source>
</evidence>
<dbReference type="NCBIfam" id="TIGR01161">
    <property type="entry name" value="purK"/>
    <property type="match status" value="1"/>
</dbReference>
<dbReference type="EMBL" id="JAAGVY010000003">
    <property type="protein sequence ID" value="NEN22439.1"/>
    <property type="molecule type" value="Genomic_DNA"/>
</dbReference>
<keyword evidence="5" id="KW-0456">Lyase</keyword>
<evidence type="ECO:0000256" key="4">
    <source>
        <dbReference type="ARBA" id="ARBA00022840"/>
    </source>
</evidence>
<dbReference type="Proteomes" id="UP000486602">
    <property type="component" value="Unassembled WGS sequence"/>
</dbReference>